<gene>
    <name evidence="1" type="ORF">AXE80_05070</name>
</gene>
<dbReference type="PROSITE" id="PS51257">
    <property type="entry name" value="PROKAR_LIPOPROTEIN"/>
    <property type="match status" value="1"/>
</dbReference>
<evidence type="ECO:0008006" key="3">
    <source>
        <dbReference type="Google" id="ProtNLM"/>
    </source>
</evidence>
<sequence length="186" mass="20144">MKLKTLVIATFVGLLITSCKKDDPIIPNEEEVITTVIYTLTPVVESGDTVVLMYKNDGNNSDDGVYTQTGIIKKNAEYTAELTLLNETLSPAEDVTEEVKEEGVEHQFFFTTPTGLNITYADKDENDHPIGIESNVSVLSTFAGGDLTIILRHEPNKSAENVSNGDITNAGGGTDVEVTFTLNAQD</sequence>
<dbReference type="AlphaFoldDB" id="A0A1B1Y4J0"/>
<evidence type="ECO:0000313" key="1">
    <source>
        <dbReference type="EMBL" id="ANW95685.1"/>
    </source>
</evidence>
<dbReference type="OrthoDB" id="713689at2"/>
<accession>A0A1B1Y4J0</accession>
<keyword evidence="2" id="KW-1185">Reference proteome</keyword>
<proteinExistence type="predicted"/>
<dbReference type="KEGG" id="wfu:AXE80_05070"/>
<dbReference type="EMBL" id="CP014224">
    <property type="protein sequence ID" value="ANW95685.1"/>
    <property type="molecule type" value="Genomic_DNA"/>
</dbReference>
<dbReference type="STRING" id="1790137.AXE80_05070"/>
<dbReference type="Proteomes" id="UP000092967">
    <property type="component" value="Chromosome"/>
</dbReference>
<name>A0A1B1Y4J0_9FLAO</name>
<dbReference type="RefSeq" id="WP_068825055.1">
    <property type="nucleotide sequence ID" value="NZ_CP014224.1"/>
</dbReference>
<organism evidence="1 2">
    <name type="scientific">Wenyingzhuangia fucanilytica</name>
    <dbReference type="NCBI Taxonomy" id="1790137"/>
    <lineage>
        <taxon>Bacteria</taxon>
        <taxon>Pseudomonadati</taxon>
        <taxon>Bacteroidota</taxon>
        <taxon>Flavobacteriia</taxon>
        <taxon>Flavobacteriales</taxon>
        <taxon>Flavobacteriaceae</taxon>
        <taxon>Wenyingzhuangia</taxon>
    </lineage>
</organism>
<evidence type="ECO:0000313" key="2">
    <source>
        <dbReference type="Proteomes" id="UP000092967"/>
    </source>
</evidence>
<protein>
    <recommendedName>
        <fullName evidence="3">Type 1 periplasmic binding fold superfamily protein</fullName>
    </recommendedName>
</protein>
<reference evidence="1 2" key="1">
    <citation type="submission" date="2016-02" db="EMBL/GenBank/DDBJ databases">
        <authorList>
            <person name="Wen L."/>
            <person name="He K."/>
            <person name="Yang H."/>
        </authorList>
    </citation>
    <scope>NUCLEOTIDE SEQUENCE [LARGE SCALE GENOMIC DNA]</scope>
    <source>
        <strain evidence="1 2">CZ1127</strain>
    </source>
</reference>